<evidence type="ECO:0000313" key="2">
    <source>
        <dbReference type="Proteomes" id="UP000499080"/>
    </source>
</evidence>
<reference evidence="1 2" key="1">
    <citation type="journal article" date="2019" name="Sci. Rep.">
        <title>Orb-weaving spider Araneus ventricosus genome elucidates the spidroin gene catalogue.</title>
        <authorList>
            <person name="Kono N."/>
            <person name="Nakamura H."/>
            <person name="Ohtoshi R."/>
            <person name="Moran D.A.P."/>
            <person name="Shinohara A."/>
            <person name="Yoshida Y."/>
            <person name="Fujiwara M."/>
            <person name="Mori M."/>
            <person name="Tomita M."/>
            <person name="Arakawa K."/>
        </authorList>
    </citation>
    <scope>NUCLEOTIDE SEQUENCE [LARGE SCALE GENOMIC DNA]</scope>
</reference>
<dbReference type="EMBL" id="BGPR01029978">
    <property type="protein sequence ID" value="GBO02145.1"/>
    <property type="molecule type" value="Genomic_DNA"/>
</dbReference>
<evidence type="ECO:0000313" key="1">
    <source>
        <dbReference type="EMBL" id="GBO02145.1"/>
    </source>
</evidence>
<proteinExistence type="predicted"/>
<keyword evidence="2" id="KW-1185">Reference proteome</keyword>
<gene>
    <name evidence="1" type="ORF">AVEN_271737_1</name>
</gene>
<comment type="caution">
    <text evidence="1">The sequence shown here is derived from an EMBL/GenBank/DDBJ whole genome shotgun (WGS) entry which is preliminary data.</text>
</comment>
<name>A0A4Y2TNB9_ARAVE</name>
<dbReference type="OrthoDB" id="29853at2759"/>
<protein>
    <submittedName>
        <fullName evidence="1">Uncharacterized protein</fullName>
    </submittedName>
</protein>
<accession>A0A4Y2TNB9</accession>
<organism evidence="1 2">
    <name type="scientific">Araneus ventricosus</name>
    <name type="common">Orbweaver spider</name>
    <name type="synonym">Epeira ventricosa</name>
    <dbReference type="NCBI Taxonomy" id="182803"/>
    <lineage>
        <taxon>Eukaryota</taxon>
        <taxon>Metazoa</taxon>
        <taxon>Ecdysozoa</taxon>
        <taxon>Arthropoda</taxon>
        <taxon>Chelicerata</taxon>
        <taxon>Arachnida</taxon>
        <taxon>Araneae</taxon>
        <taxon>Araneomorphae</taxon>
        <taxon>Entelegynae</taxon>
        <taxon>Araneoidea</taxon>
        <taxon>Araneidae</taxon>
        <taxon>Araneus</taxon>
    </lineage>
</organism>
<sequence>MLVLKWLEEKNGIGFKKLSAGKASIKEREGFRSGWSDGVKDHPRCESPIHGTFSQKLLVLKWLEEKNRIGFKELSAGKA</sequence>
<dbReference type="AlphaFoldDB" id="A0A4Y2TNB9"/>
<dbReference type="Proteomes" id="UP000499080">
    <property type="component" value="Unassembled WGS sequence"/>
</dbReference>